<dbReference type="AlphaFoldDB" id="A0A380TVV4"/>
<dbReference type="InterPro" id="IPR026881">
    <property type="entry name" value="WYL_dom"/>
</dbReference>
<feature type="domain" description="WCX" evidence="2">
    <location>
        <begin position="217"/>
        <end position="297"/>
    </location>
</feature>
<dbReference type="Proteomes" id="UP000254253">
    <property type="component" value="Unassembled WGS sequence"/>
</dbReference>
<dbReference type="PROSITE" id="PS52050">
    <property type="entry name" value="WYL"/>
    <property type="match status" value="1"/>
</dbReference>
<sequence length="302" mass="35816">MENTHNHKLAMRLGDILTRLNQGERLDIQALAEEFRVNIRTIQRDFNERLVFLNWEEQGPRYYKLDRRQFGYLQQEEILRFANFASIANLFPQIDREFYQASLTHSIYVKGYQYEEISHLEKEFNLLKQAITNHQVIHFQYHKSGQKTAKFYQICPYRLINKNGIWYLIGTENNKQKTFCFTQISMLRTLPEHFEPNQKILDEIAQNDSIYLGNQLPEVVIKVAPKVAPKVAHYFTRRNLLPNQELLHKLDDGGLLLACKNVNEQEIIPLVQYWIPHLTIISPSELQNNLVEKLQNYLTHFN</sequence>
<dbReference type="Pfam" id="PF25583">
    <property type="entry name" value="WCX"/>
    <property type="match status" value="1"/>
</dbReference>
<reference evidence="3 4" key="1">
    <citation type="submission" date="2018-06" db="EMBL/GenBank/DDBJ databases">
        <authorList>
            <consortium name="Pathogen Informatics"/>
            <person name="Doyle S."/>
        </authorList>
    </citation>
    <scope>NUCLEOTIDE SEQUENCE [LARGE SCALE GENOMIC DNA]</scope>
    <source>
        <strain evidence="3 4">NCTC4191</strain>
    </source>
</reference>
<organism evidence="3 4">
    <name type="scientific">Actinobacillus lignieresii</name>
    <dbReference type="NCBI Taxonomy" id="720"/>
    <lineage>
        <taxon>Bacteria</taxon>
        <taxon>Pseudomonadati</taxon>
        <taxon>Pseudomonadota</taxon>
        <taxon>Gammaproteobacteria</taxon>
        <taxon>Pasteurellales</taxon>
        <taxon>Pasteurellaceae</taxon>
        <taxon>Actinobacillus</taxon>
    </lineage>
</organism>
<feature type="domain" description="WYL" evidence="1">
    <location>
        <begin position="124"/>
        <end position="181"/>
    </location>
</feature>
<dbReference type="InterPro" id="IPR051534">
    <property type="entry name" value="CBASS_pafABC_assoc_protein"/>
</dbReference>
<evidence type="ECO:0000313" key="4">
    <source>
        <dbReference type="Proteomes" id="UP000254253"/>
    </source>
</evidence>
<name>A0A380TVV4_ACTLI</name>
<dbReference type="InterPro" id="IPR057727">
    <property type="entry name" value="WCX_dom"/>
</dbReference>
<protein>
    <submittedName>
        <fullName evidence="3">Uncharacterized protein</fullName>
    </submittedName>
</protein>
<evidence type="ECO:0000313" key="3">
    <source>
        <dbReference type="EMBL" id="SUT92576.1"/>
    </source>
</evidence>
<gene>
    <name evidence="3" type="ORF">NCTC4191_00869</name>
</gene>
<keyword evidence="4" id="KW-1185">Reference proteome</keyword>
<accession>A0A380TVV4</accession>
<dbReference type="PANTHER" id="PTHR34580:SF1">
    <property type="entry name" value="PROTEIN PAFC"/>
    <property type="match status" value="1"/>
</dbReference>
<evidence type="ECO:0000259" key="2">
    <source>
        <dbReference type="Pfam" id="PF25583"/>
    </source>
</evidence>
<dbReference type="Pfam" id="PF13280">
    <property type="entry name" value="WYL"/>
    <property type="match status" value="1"/>
</dbReference>
<evidence type="ECO:0000259" key="1">
    <source>
        <dbReference type="Pfam" id="PF13280"/>
    </source>
</evidence>
<dbReference type="RefSeq" id="WP_115590355.1">
    <property type="nucleotide sequence ID" value="NZ_UFRN01000002.1"/>
</dbReference>
<dbReference type="EMBL" id="UFRN01000002">
    <property type="protein sequence ID" value="SUT92576.1"/>
    <property type="molecule type" value="Genomic_DNA"/>
</dbReference>
<dbReference type="PANTHER" id="PTHR34580">
    <property type="match status" value="1"/>
</dbReference>
<proteinExistence type="predicted"/>